<protein>
    <submittedName>
        <fullName evidence="2">Uncharacterized protein</fullName>
    </submittedName>
</protein>
<keyword evidence="1" id="KW-1133">Transmembrane helix</keyword>
<feature type="transmembrane region" description="Helical" evidence="1">
    <location>
        <begin position="20"/>
        <end position="41"/>
    </location>
</feature>
<dbReference type="AlphaFoldDB" id="A0A9P4K0V3"/>
<sequence>MAEDSKTYVPPPSVGHEIGVLFGFLGFMLVCMVIYGVVWTIGNKRSQRREAERVERLKASGLLRGEKEAVPGT</sequence>
<keyword evidence="3" id="KW-1185">Reference proteome</keyword>
<dbReference type="EMBL" id="ML986713">
    <property type="protein sequence ID" value="KAF2259262.1"/>
    <property type="molecule type" value="Genomic_DNA"/>
</dbReference>
<evidence type="ECO:0000313" key="2">
    <source>
        <dbReference type="EMBL" id="KAF2259262.1"/>
    </source>
</evidence>
<evidence type="ECO:0000313" key="3">
    <source>
        <dbReference type="Proteomes" id="UP000800093"/>
    </source>
</evidence>
<keyword evidence="1" id="KW-0472">Membrane</keyword>
<keyword evidence="1" id="KW-0812">Transmembrane</keyword>
<proteinExistence type="predicted"/>
<name>A0A9P4K0V3_9PLEO</name>
<dbReference type="Proteomes" id="UP000800093">
    <property type="component" value="Unassembled WGS sequence"/>
</dbReference>
<gene>
    <name evidence="2" type="ORF">CC78DRAFT_537198</name>
</gene>
<organism evidence="2 3">
    <name type="scientific">Lojkania enalia</name>
    <dbReference type="NCBI Taxonomy" id="147567"/>
    <lineage>
        <taxon>Eukaryota</taxon>
        <taxon>Fungi</taxon>
        <taxon>Dikarya</taxon>
        <taxon>Ascomycota</taxon>
        <taxon>Pezizomycotina</taxon>
        <taxon>Dothideomycetes</taxon>
        <taxon>Pleosporomycetidae</taxon>
        <taxon>Pleosporales</taxon>
        <taxon>Pleosporales incertae sedis</taxon>
        <taxon>Lojkania</taxon>
    </lineage>
</organism>
<evidence type="ECO:0000256" key="1">
    <source>
        <dbReference type="SAM" id="Phobius"/>
    </source>
</evidence>
<dbReference type="OrthoDB" id="3436553at2759"/>
<comment type="caution">
    <text evidence="2">The sequence shown here is derived from an EMBL/GenBank/DDBJ whole genome shotgun (WGS) entry which is preliminary data.</text>
</comment>
<accession>A0A9P4K0V3</accession>
<reference evidence="3" key="1">
    <citation type="journal article" date="2020" name="Stud. Mycol.">
        <title>101 Dothideomycetes genomes: A test case for predicting lifestyles and emergence of pathogens.</title>
        <authorList>
            <person name="Haridas S."/>
            <person name="Albert R."/>
            <person name="Binder M."/>
            <person name="Bloem J."/>
            <person name="LaButti K."/>
            <person name="Salamov A."/>
            <person name="Andreopoulos B."/>
            <person name="Baker S."/>
            <person name="Barry K."/>
            <person name="Bills G."/>
            <person name="Bluhm B."/>
            <person name="Cannon C."/>
            <person name="Castanera R."/>
            <person name="Culley D."/>
            <person name="Daum C."/>
            <person name="Ezra D."/>
            <person name="Gonzalez J."/>
            <person name="Henrissat B."/>
            <person name="Kuo A."/>
            <person name="Liang C."/>
            <person name="Lipzen A."/>
            <person name="Lutzoni F."/>
            <person name="Magnuson J."/>
            <person name="Mondo S."/>
            <person name="Nolan M."/>
            <person name="Ohm R."/>
            <person name="Pangilinan J."/>
            <person name="Park H.-J."/>
            <person name="Ramirez L."/>
            <person name="Alfaro M."/>
            <person name="Sun H."/>
            <person name="Tritt A."/>
            <person name="Yoshinaga Y."/>
            <person name="Zwiers L.-H."/>
            <person name="Turgeon B."/>
            <person name="Goodwin S."/>
            <person name="Spatafora J."/>
            <person name="Crous P."/>
            <person name="Grigoriev I."/>
        </authorList>
    </citation>
    <scope>NUCLEOTIDE SEQUENCE [LARGE SCALE GENOMIC DNA]</scope>
    <source>
        <strain evidence="3">CBS 304.66</strain>
    </source>
</reference>